<dbReference type="Proteomes" id="UP000250321">
    <property type="component" value="Unassembled WGS sequence"/>
</dbReference>
<dbReference type="AlphaFoldDB" id="A0A314Y551"/>
<keyword evidence="2" id="KW-1185">Reference proteome</keyword>
<accession>A0A314Y551</accession>
<reference evidence="1 2" key="1">
    <citation type="submission" date="2018-02" db="EMBL/GenBank/DDBJ databases">
        <title>Draft genome of wild Prunus yedoensis var. nudiflora.</title>
        <authorList>
            <person name="Baek S."/>
            <person name="Kim J.-H."/>
            <person name="Choi K."/>
            <person name="Kim G.-B."/>
            <person name="Cho A."/>
            <person name="Jang H."/>
            <person name="Shin C.-H."/>
            <person name="Yu H.-J."/>
            <person name="Mun J.-H."/>
        </authorList>
    </citation>
    <scope>NUCLEOTIDE SEQUENCE [LARGE SCALE GENOMIC DNA]</scope>
    <source>
        <strain evidence="2">cv. Jeju island</strain>
        <tissue evidence="1">Leaf</tissue>
    </source>
</reference>
<proteinExistence type="predicted"/>
<evidence type="ECO:0000313" key="2">
    <source>
        <dbReference type="Proteomes" id="UP000250321"/>
    </source>
</evidence>
<evidence type="ECO:0000313" key="1">
    <source>
        <dbReference type="EMBL" id="PQP99958.1"/>
    </source>
</evidence>
<comment type="caution">
    <text evidence="1">The sequence shown here is derived from an EMBL/GenBank/DDBJ whole genome shotgun (WGS) entry which is preliminary data.</text>
</comment>
<name>A0A314Y551_PRUYE</name>
<gene>
    <name evidence="1" type="ORF">Pyn_04964</name>
</gene>
<protein>
    <submittedName>
        <fullName evidence="1">Uncharacterized protein</fullName>
    </submittedName>
</protein>
<dbReference type="EMBL" id="PJQY01001754">
    <property type="protein sequence ID" value="PQP99958.1"/>
    <property type="molecule type" value="Genomic_DNA"/>
</dbReference>
<organism evidence="1 2">
    <name type="scientific">Prunus yedoensis var. nudiflora</name>
    <dbReference type="NCBI Taxonomy" id="2094558"/>
    <lineage>
        <taxon>Eukaryota</taxon>
        <taxon>Viridiplantae</taxon>
        <taxon>Streptophyta</taxon>
        <taxon>Embryophyta</taxon>
        <taxon>Tracheophyta</taxon>
        <taxon>Spermatophyta</taxon>
        <taxon>Magnoliopsida</taxon>
        <taxon>eudicotyledons</taxon>
        <taxon>Gunneridae</taxon>
        <taxon>Pentapetalae</taxon>
        <taxon>rosids</taxon>
        <taxon>fabids</taxon>
        <taxon>Rosales</taxon>
        <taxon>Rosaceae</taxon>
        <taxon>Amygdaloideae</taxon>
        <taxon>Amygdaleae</taxon>
        <taxon>Prunus</taxon>
    </lineage>
</organism>
<sequence length="88" mass="10086">MNESAKSIQQVNQLLNSPKKPPKSTALIIPTIERFVIKNLHSFIHLQTQDIIYSSWRAGSASVLRWKYFLSLSFPIIQTAARERKFVG</sequence>